<comment type="caution">
    <text evidence="1">The sequence shown here is derived from an EMBL/GenBank/DDBJ whole genome shotgun (WGS) entry which is preliminary data.</text>
</comment>
<dbReference type="AlphaFoldDB" id="A0A1R3IZT7"/>
<proteinExistence type="predicted"/>
<name>A0A1R3IZT7_COCAP</name>
<organism evidence="1 2">
    <name type="scientific">Corchorus capsularis</name>
    <name type="common">Jute</name>
    <dbReference type="NCBI Taxonomy" id="210143"/>
    <lineage>
        <taxon>Eukaryota</taxon>
        <taxon>Viridiplantae</taxon>
        <taxon>Streptophyta</taxon>
        <taxon>Embryophyta</taxon>
        <taxon>Tracheophyta</taxon>
        <taxon>Spermatophyta</taxon>
        <taxon>Magnoliopsida</taxon>
        <taxon>eudicotyledons</taxon>
        <taxon>Gunneridae</taxon>
        <taxon>Pentapetalae</taxon>
        <taxon>rosids</taxon>
        <taxon>malvids</taxon>
        <taxon>Malvales</taxon>
        <taxon>Malvaceae</taxon>
        <taxon>Grewioideae</taxon>
        <taxon>Apeibeae</taxon>
        <taxon>Corchorus</taxon>
    </lineage>
</organism>
<accession>A0A1R3IZT7</accession>
<sequence>MEDGIYAVSAQTVANKLASIFLDAGFSLNEHDYNLSTKLDDRYEIVAWLLFAIF</sequence>
<dbReference type="EMBL" id="AWWV01009090">
    <property type="protein sequence ID" value="OMO88060.1"/>
    <property type="molecule type" value="Genomic_DNA"/>
</dbReference>
<keyword evidence="2" id="KW-1185">Reference proteome</keyword>
<evidence type="ECO:0000313" key="1">
    <source>
        <dbReference type="EMBL" id="OMO88060.1"/>
    </source>
</evidence>
<reference evidence="1 2" key="1">
    <citation type="submission" date="2013-09" db="EMBL/GenBank/DDBJ databases">
        <title>Corchorus capsularis genome sequencing.</title>
        <authorList>
            <person name="Alam M."/>
            <person name="Haque M.S."/>
            <person name="Islam M.S."/>
            <person name="Emdad E.M."/>
            <person name="Islam M.M."/>
            <person name="Ahmed B."/>
            <person name="Halim A."/>
            <person name="Hossen Q.M.M."/>
            <person name="Hossain M.Z."/>
            <person name="Ahmed R."/>
            <person name="Khan M.M."/>
            <person name="Islam R."/>
            <person name="Rashid M.M."/>
            <person name="Khan S.A."/>
            <person name="Rahman M.S."/>
            <person name="Alam M."/>
        </authorList>
    </citation>
    <scope>NUCLEOTIDE SEQUENCE [LARGE SCALE GENOMIC DNA]</scope>
    <source>
        <strain evidence="2">cv. CVL-1</strain>
        <tissue evidence="1">Whole seedling</tissue>
    </source>
</reference>
<dbReference type="Proteomes" id="UP000188268">
    <property type="component" value="Unassembled WGS sequence"/>
</dbReference>
<gene>
    <name evidence="1" type="ORF">CCACVL1_08561</name>
</gene>
<evidence type="ECO:0000313" key="2">
    <source>
        <dbReference type="Proteomes" id="UP000188268"/>
    </source>
</evidence>
<dbReference type="Gramene" id="OMO88060">
    <property type="protein sequence ID" value="OMO88060"/>
    <property type="gene ID" value="CCACVL1_08561"/>
</dbReference>
<protein>
    <submittedName>
        <fullName evidence="1">Uncharacterized protein</fullName>
    </submittedName>
</protein>
<dbReference type="OrthoDB" id="10674786at2759"/>